<dbReference type="Proteomes" id="UP000053260">
    <property type="component" value="Unassembled WGS sequence"/>
</dbReference>
<evidence type="ECO:0000256" key="1">
    <source>
        <dbReference type="SAM" id="Phobius"/>
    </source>
</evidence>
<organism evidence="2 3">
    <name type="scientific">Streptomyces dysideae</name>
    <dbReference type="NCBI Taxonomy" id="909626"/>
    <lineage>
        <taxon>Bacteria</taxon>
        <taxon>Bacillati</taxon>
        <taxon>Actinomycetota</taxon>
        <taxon>Actinomycetes</taxon>
        <taxon>Kitasatosporales</taxon>
        <taxon>Streptomycetaceae</taxon>
        <taxon>Streptomyces</taxon>
    </lineage>
</organism>
<feature type="transmembrane region" description="Helical" evidence="1">
    <location>
        <begin position="7"/>
        <end position="28"/>
    </location>
</feature>
<keyword evidence="1" id="KW-1133">Transmembrane helix</keyword>
<dbReference type="EMBL" id="LMXB01000048">
    <property type="protein sequence ID" value="KUO19839.1"/>
    <property type="molecule type" value="Genomic_DNA"/>
</dbReference>
<name>A0A101UZN4_9ACTN</name>
<reference evidence="2 3" key="1">
    <citation type="submission" date="2015-10" db="EMBL/GenBank/DDBJ databases">
        <title>Draft genome sequence of Streptomyces sp. RV15, isolated from a marine sponge.</title>
        <authorList>
            <person name="Ruckert C."/>
            <person name="Abdelmohsen U.R."/>
            <person name="Winkler A."/>
            <person name="Hentschel U."/>
            <person name="Kalinowski J."/>
            <person name="Kampfer P."/>
            <person name="Glaeser S."/>
        </authorList>
    </citation>
    <scope>NUCLEOTIDE SEQUENCE [LARGE SCALE GENOMIC DNA]</scope>
    <source>
        <strain evidence="2 3">RV15</strain>
    </source>
</reference>
<gene>
    <name evidence="2" type="ORF">AQJ91_17790</name>
</gene>
<proteinExistence type="predicted"/>
<dbReference type="OrthoDB" id="4166992at2"/>
<dbReference type="AlphaFoldDB" id="A0A101UZN4"/>
<comment type="caution">
    <text evidence="2">The sequence shown here is derived from an EMBL/GenBank/DDBJ whole genome shotgun (WGS) entry which is preliminary data.</text>
</comment>
<evidence type="ECO:0000313" key="2">
    <source>
        <dbReference type="EMBL" id="KUO19839.1"/>
    </source>
</evidence>
<evidence type="ECO:0000313" key="3">
    <source>
        <dbReference type="Proteomes" id="UP000053260"/>
    </source>
</evidence>
<keyword evidence="1" id="KW-0472">Membrane</keyword>
<keyword evidence="1" id="KW-0812">Transmembrane</keyword>
<protein>
    <submittedName>
        <fullName evidence="2">Uncharacterized protein</fullName>
    </submittedName>
</protein>
<accession>A0A101UZN4</accession>
<keyword evidence="3" id="KW-1185">Reference proteome</keyword>
<sequence>MIHRSGLFSRFLLVLVGVAVVVLCYSLLRENLPDRVTRGWPWQVELLDVQSAVAAVLATGGASLARAQYARTVRPAIGYFGRVVADVSPDGRMAWVCHLCNGGQEVAVTMDLGYWIEYTPAARASGAEDSSEWVTQAVASASVEGLGLMKRQDFALNLVGPGWPISGQQTMLLGWFTEKAMREVENVFVRVRVLDRVGDTHERVVSLLKGADRVPRHPDTPLF</sequence>